<keyword evidence="3" id="KW-1185">Reference proteome</keyword>
<evidence type="ECO:0008006" key="4">
    <source>
        <dbReference type="Google" id="ProtNLM"/>
    </source>
</evidence>
<reference evidence="1 3" key="1">
    <citation type="submission" date="2017-11" db="EMBL/GenBank/DDBJ databases">
        <title>The genome of Rhizophagus clarus HR1 reveals common genetic basis of auxotrophy among arbuscular mycorrhizal fungi.</title>
        <authorList>
            <person name="Kobayashi Y."/>
        </authorList>
    </citation>
    <scope>NUCLEOTIDE SEQUENCE [LARGE SCALE GENOMIC DNA]</scope>
    <source>
        <strain evidence="1 3">HR1</strain>
    </source>
</reference>
<evidence type="ECO:0000313" key="1">
    <source>
        <dbReference type="EMBL" id="GBB89116.1"/>
    </source>
</evidence>
<organism evidence="1 3">
    <name type="scientific">Rhizophagus clarus</name>
    <dbReference type="NCBI Taxonomy" id="94130"/>
    <lineage>
        <taxon>Eukaryota</taxon>
        <taxon>Fungi</taxon>
        <taxon>Fungi incertae sedis</taxon>
        <taxon>Mucoromycota</taxon>
        <taxon>Glomeromycotina</taxon>
        <taxon>Glomeromycetes</taxon>
        <taxon>Glomerales</taxon>
        <taxon>Glomeraceae</taxon>
        <taxon>Rhizophagus</taxon>
    </lineage>
</organism>
<proteinExistence type="predicted"/>
<reference evidence="2" key="2">
    <citation type="submission" date="2019-10" db="EMBL/GenBank/DDBJ databases">
        <title>Conservation and host-specific expression of non-tandemly repeated heterogenous ribosome RNA gene in arbuscular mycorrhizal fungi.</title>
        <authorList>
            <person name="Maeda T."/>
            <person name="Kobayashi Y."/>
            <person name="Nakagawa T."/>
            <person name="Ezawa T."/>
            <person name="Yamaguchi K."/>
            <person name="Bino T."/>
            <person name="Nishimoto Y."/>
            <person name="Shigenobu S."/>
            <person name="Kawaguchi M."/>
        </authorList>
    </citation>
    <scope>NUCLEOTIDE SEQUENCE</scope>
    <source>
        <strain evidence="2">HR1</strain>
    </source>
</reference>
<dbReference type="Proteomes" id="UP000615446">
    <property type="component" value="Unassembled WGS sequence"/>
</dbReference>
<dbReference type="EMBL" id="BLAL01000040">
    <property type="protein sequence ID" value="GES78635.1"/>
    <property type="molecule type" value="Genomic_DNA"/>
</dbReference>
<dbReference type="SUPFAM" id="SSF52047">
    <property type="entry name" value="RNI-like"/>
    <property type="match status" value="1"/>
</dbReference>
<accession>A0A2Z6R8I5</accession>
<evidence type="ECO:0000313" key="3">
    <source>
        <dbReference type="Proteomes" id="UP000247702"/>
    </source>
</evidence>
<name>A0A2Z6R8I5_9GLOM</name>
<comment type="caution">
    <text evidence="1">The sequence shown here is derived from an EMBL/GenBank/DDBJ whole genome shotgun (WGS) entry which is preliminary data.</text>
</comment>
<dbReference type="EMBL" id="BEXD01000646">
    <property type="protein sequence ID" value="GBB89116.1"/>
    <property type="molecule type" value="Genomic_DNA"/>
</dbReference>
<dbReference type="Proteomes" id="UP000247702">
    <property type="component" value="Unassembled WGS sequence"/>
</dbReference>
<protein>
    <recommendedName>
        <fullName evidence="4">F-box domain-containing protein</fullName>
    </recommendedName>
</protein>
<dbReference type="InterPro" id="IPR032675">
    <property type="entry name" value="LRR_dom_sf"/>
</dbReference>
<dbReference type="AlphaFoldDB" id="A0A2Z6R8I5"/>
<evidence type="ECO:0000313" key="2">
    <source>
        <dbReference type="EMBL" id="GES78635.1"/>
    </source>
</evidence>
<sequence length="484" mass="56205">MSYLVEDCLIIIFNELRKKPSSLYSCILVNKYWCHVAMPILWEDPFELFNGGSSSRHKLYNLIISLLPTPSKRLLLDNNIIELPIQESSNQPLFNYINFSSQVPSNFIDDMIKLLIKKEDGFNIIKETSQKYLLEREVYKLFVSNCENIIHFNWQTRQPLSQFQGASTCFSQLRSLIIDLQFVTSIELFAMAQICQNIEELSVFECYDDIPGLIWFIDTQKNLLSLSLYFKSDEKQCLQLSEVIKRKASTLRKFSIEPLIISISPKFLPSLINLQHLELKNIYGHDNDRMDIFKEYEWAYSLSLASFPNLQYLETAFLPFSKECDLIEKSNGSILDIDICRMNNNIEGIGYNKKLIKVISTNCPNIERLNIEIEIENLCGIREVLINCLRLIKLQLSITNNEDKCACDELLEILVEFSPKTLYKLTFCTNFIFTPDGLKNFFENWKGRKPLILNTHSCTGNYLTDDYKMIIGKYLGEGVIKEII</sequence>
<dbReference type="Gene3D" id="3.80.10.10">
    <property type="entry name" value="Ribonuclease Inhibitor"/>
    <property type="match status" value="1"/>
</dbReference>
<dbReference type="OrthoDB" id="2324348at2759"/>
<gene>
    <name evidence="2" type="ORF">RCL2_000595100</name>
    <name evidence="1" type="ORF">RclHR1_01580017</name>
</gene>